<name>B8GQR5_THISH</name>
<evidence type="ECO:0000313" key="3">
    <source>
        <dbReference type="Proteomes" id="UP000002383"/>
    </source>
</evidence>
<dbReference type="CDD" id="cd18692">
    <property type="entry name" value="PIN_VapC-like"/>
    <property type="match status" value="1"/>
</dbReference>
<dbReference type="STRING" id="396588.Tgr7_3220"/>
<dbReference type="HOGENOM" id="CLU_128080_0_0_6"/>
<dbReference type="EMBL" id="CP001339">
    <property type="protein sequence ID" value="ACL74289.1"/>
    <property type="molecule type" value="Genomic_DNA"/>
</dbReference>
<dbReference type="eggNOG" id="COG5573">
    <property type="taxonomic scope" value="Bacteria"/>
</dbReference>
<dbReference type="RefSeq" id="WP_012639751.1">
    <property type="nucleotide sequence ID" value="NC_011901.1"/>
</dbReference>
<dbReference type="InterPro" id="IPR002716">
    <property type="entry name" value="PIN_dom"/>
</dbReference>
<dbReference type="AlphaFoldDB" id="B8GQR5"/>
<proteinExistence type="predicted"/>
<dbReference type="Proteomes" id="UP000002383">
    <property type="component" value="Chromosome"/>
</dbReference>
<dbReference type="KEGG" id="tgr:Tgr7_3220"/>
<dbReference type="InterPro" id="IPR029060">
    <property type="entry name" value="PIN-like_dom_sf"/>
</dbReference>
<dbReference type="Pfam" id="PF01850">
    <property type="entry name" value="PIN"/>
    <property type="match status" value="1"/>
</dbReference>
<dbReference type="OrthoDB" id="9792015at2"/>
<evidence type="ECO:0000313" key="2">
    <source>
        <dbReference type="EMBL" id="ACL74289.1"/>
    </source>
</evidence>
<gene>
    <name evidence="2" type="ordered locus">Tgr7_3220</name>
</gene>
<reference evidence="2 3" key="1">
    <citation type="journal article" date="2011" name="Stand. Genomic Sci.">
        <title>Complete genome sequence of 'Thioalkalivibrio sulfidophilus' HL-EbGr7.</title>
        <authorList>
            <person name="Muyzer G."/>
            <person name="Sorokin D.Y."/>
            <person name="Mavromatis K."/>
            <person name="Lapidus A."/>
            <person name="Clum A."/>
            <person name="Ivanova N."/>
            <person name="Pati A."/>
            <person name="d'Haeseleer P."/>
            <person name="Woyke T."/>
            <person name="Kyrpides N.C."/>
        </authorList>
    </citation>
    <scope>NUCLEOTIDE SEQUENCE [LARGE SCALE GENOMIC DNA]</scope>
    <source>
        <strain evidence="2 3">HL-EbGR7</strain>
    </source>
</reference>
<accession>B8GQR5</accession>
<protein>
    <submittedName>
        <fullName evidence="2">PilT domain-containing protein</fullName>
    </submittedName>
</protein>
<sequence>MTDLYFVDTNVLVYARDSSEPLKQKVAADWLGVLWTQGVGRLSYQVLQEYYQAVTRRLTPGMSPESASADIRDLISWQPIQIDSAVLEMAWDIESRYRLSWWDALIVGAANRSASQYLLSEDLQHGQTLGHVTVLNPFETEMPSSV</sequence>
<evidence type="ECO:0000259" key="1">
    <source>
        <dbReference type="Pfam" id="PF01850"/>
    </source>
</evidence>
<organism evidence="2 3">
    <name type="scientific">Thioalkalivibrio sulfidiphilus (strain HL-EbGR7)</name>
    <dbReference type="NCBI Taxonomy" id="396588"/>
    <lineage>
        <taxon>Bacteria</taxon>
        <taxon>Pseudomonadati</taxon>
        <taxon>Pseudomonadota</taxon>
        <taxon>Gammaproteobacteria</taxon>
        <taxon>Chromatiales</taxon>
        <taxon>Ectothiorhodospiraceae</taxon>
        <taxon>Thioalkalivibrio</taxon>
    </lineage>
</organism>
<dbReference type="Gene3D" id="3.40.50.1010">
    <property type="entry name" value="5'-nuclease"/>
    <property type="match status" value="1"/>
</dbReference>
<keyword evidence="3" id="KW-1185">Reference proteome</keyword>
<dbReference type="SUPFAM" id="SSF88723">
    <property type="entry name" value="PIN domain-like"/>
    <property type="match status" value="1"/>
</dbReference>
<feature type="domain" description="PIN" evidence="1">
    <location>
        <begin position="5"/>
        <end position="122"/>
    </location>
</feature>